<comment type="function">
    <text evidence="6">Forms membrane-associated dynamic filaments that are essential for cell shape determination. Acts by regulating cell wall synthesis and cell elongation, and thus cell shape. A feedback loop between cell geometry and MreB localization may maintain elongated cell shape by targeting cell wall growth to regions of negative cell wall curvature.</text>
</comment>
<reference evidence="7 8" key="1">
    <citation type="submission" date="2017-05" db="EMBL/GenBank/DDBJ databases">
        <authorList>
            <person name="Varghese N."/>
            <person name="Submissions S."/>
        </authorList>
    </citation>
    <scope>NUCLEOTIDE SEQUENCE [LARGE SCALE GENOMIC DNA]</scope>
    <source>
        <strain evidence="7 8">DSM 46834</strain>
    </source>
</reference>
<dbReference type="Gene3D" id="3.30.420.40">
    <property type="match status" value="2"/>
</dbReference>
<evidence type="ECO:0000256" key="4">
    <source>
        <dbReference type="ARBA" id="ARBA00022960"/>
    </source>
</evidence>
<evidence type="ECO:0000256" key="2">
    <source>
        <dbReference type="ARBA" id="ARBA00022741"/>
    </source>
</evidence>
<dbReference type="GO" id="GO:0005524">
    <property type="term" value="F:ATP binding"/>
    <property type="evidence" value="ECO:0007669"/>
    <property type="project" value="UniProtKB-KW"/>
</dbReference>
<dbReference type="EMBL" id="FXTJ01000010">
    <property type="protein sequence ID" value="SMO96827.1"/>
    <property type="molecule type" value="Genomic_DNA"/>
</dbReference>
<dbReference type="GO" id="GO:0005737">
    <property type="term" value="C:cytoplasm"/>
    <property type="evidence" value="ECO:0007669"/>
    <property type="project" value="UniProtKB-SubCell"/>
</dbReference>
<sequence length="329" mass="34720">MELGIDLGTANTVVGDVRHGILFDEPTVMLLQRGRARRERVLAVGREAADLLGRAPTGYTAVRPLSDGVVTDLETARTYLRSVLHRAGRRGWSLPVRAVIGVPVGSTALEHRALLEAAEEAGIRPVTALDESIAGAVGCGLDPLERRVHMVVDVGGGTAEAAAFCFGGVLAHRTSKLAGDEMTLAVARYVREQHQLHVGELEAEDLKIRSGAEADGPLVVQGRDAASGRPRLATVQAGEVADAVRPITEEIVRTLAACLDDLAPQAIADVMAEGVLVFGGSSQVRGFAAELERSLGLPVTVAERPLTCVAEGAARSLRNRRLLSAYGRN</sequence>
<keyword evidence="2 6" id="KW-0547">Nucleotide-binding</keyword>
<feature type="binding site" evidence="6">
    <location>
        <begin position="9"/>
        <end position="11"/>
    </location>
    <ligand>
        <name>ATP</name>
        <dbReference type="ChEBI" id="CHEBI:30616"/>
    </ligand>
</feature>
<dbReference type="InterPro" id="IPR043129">
    <property type="entry name" value="ATPase_NBD"/>
</dbReference>
<dbReference type="InterPro" id="IPR056546">
    <property type="entry name" value="MreB_MamK-like"/>
</dbReference>
<proteinExistence type="inferred from homology"/>
<dbReference type="PRINTS" id="PR01652">
    <property type="entry name" value="SHAPEPROTEIN"/>
</dbReference>
<gene>
    <name evidence="6" type="primary">mreB</name>
    <name evidence="7" type="ORF">SAMN06273567_11090</name>
</gene>
<evidence type="ECO:0000256" key="6">
    <source>
        <dbReference type="HAMAP-Rule" id="MF_02207"/>
    </source>
</evidence>
<dbReference type="PANTHER" id="PTHR42749:SF1">
    <property type="entry name" value="CELL SHAPE-DETERMINING PROTEIN MREB"/>
    <property type="match status" value="1"/>
</dbReference>
<evidence type="ECO:0000256" key="5">
    <source>
        <dbReference type="ARBA" id="ARBA00023458"/>
    </source>
</evidence>
<dbReference type="PANTHER" id="PTHR42749">
    <property type="entry name" value="CELL SHAPE-DETERMINING PROTEIN MREB"/>
    <property type="match status" value="1"/>
</dbReference>
<feature type="binding site" evidence="6">
    <location>
        <begin position="204"/>
        <end position="207"/>
    </location>
    <ligand>
        <name>ATP</name>
        <dbReference type="ChEBI" id="CHEBI:30616"/>
    </ligand>
</feature>
<evidence type="ECO:0000313" key="7">
    <source>
        <dbReference type="EMBL" id="SMO96827.1"/>
    </source>
</evidence>
<comment type="caution">
    <text evidence="6">Lacks conserved residue(s) required for the propagation of feature annotation.</text>
</comment>
<dbReference type="CDD" id="cd10225">
    <property type="entry name" value="ASKHA_NBD_MreB-like"/>
    <property type="match status" value="1"/>
</dbReference>
<keyword evidence="1 6" id="KW-0963">Cytoplasm</keyword>
<dbReference type="InterPro" id="IPR004753">
    <property type="entry name" value="MreB"/>
</dbReference>
<accession>A0A521FKV2</accession>
<dbReference type="HAMAP" id="MF_02207">
    <property type="entry name" value="MreB"/>
    <property type="match status" value="1"/>
</dbReference>
<organism evidence="7 8">
    <name type="scientific">Geodermatophilus aquaeductus</name>
    <dbReference type="NCBI Taxonomy" id="1564161"/>
    <lineage>
        <taxon>Bacteria</taxon>
        <taxon>Bacillati</taxon>
        <taxon>Actinomycetota</taxon>
        <taxon>Actinomycetes</taxon>
        <taxon>Geodermatophilales</taxon>
        <taxon>Geodermatophilaceae</taxon>
        <taxon>Geodermatophilus</taxon>
    </lineage>
</organism>
<feature type="binding site" evidence="6">
    <location>
        <begin position="156"/>
        <end position="158"/>
    </location>
    <ligand>
        <name>ATP</name>
        <dbReference type="ChEBI" id="CHEBI:30616"/>
    </ligand>
</feature>
<evidence type="ECO:0000313" key="8">
    <source>
        <dbReference type="Proteomes" id="UP000317484"/>
    </source>
</evidence>
<dbReference type="GO" id="GO:0000902">
    <property type="term" value="P:cell morphogenesis"/>
    <property type="evidence" value="ECO:0007669"/>
    <property type="project" value="InterPro"/>
</dbReference>
<keyword evidence="4 6" id="KW-0133">Cell shape</keyword>
<dbReference type="Proteomes" id="UP000317484">
    <property type="component" value="Unassembled WGS sequence"/>
</dbReference>
<dbReference type="SUPFAM" id="SSF53067">
    <property type="entry name" value="Actin-like ATPase domain"/>
    <property type="match status" value="2"/>
</dbReference>
<keyword evidence="3 6" id="KW-0067">ATP-binding</keyword>
<dbReference type="Pfam" id="PF06723">
    <property type="entry name" value="MreB_Mbl"/>
    <property type="match status" value="1"/>
</dbReference>
<evidence type="ECO:0000256" key="1">
    <source>
        <dbReference type="ARBA" id="ARBA00022490"/>
    </source>
</evidence>
<dbReference type="RefSeq" id="WP_142460335.1">
    <property type="nucleotide sequence ID" value="NZ_FXTJ01000010.1"/>
</dbReference>
<dbReference type="AlphaFoldDB" id="A0A521FKV2"/>
<evidence type="ECO:0000256" key="3">
    <source>
        <dbReference type="ARBA" id="ARBA00022840"/>
    </source>
</evidence>
<dbReference type="GO" id="GO:0008360">
    <property type="term" value="P:regulation of cell shape"/>
    <property type="evidence" value="ECO:0007669"/>
    <property type="project" value="UniProtKB-UniRule"/>
</dbReference>
<name>A0A521FKV2_9ACTN</name>
<comment type="similarity">
    <text evidence="5 6">Belongs to the FtsA/MreB family.</text>
</comment>
<comment type="subunit">
    <text evidence="6">Forms polymers.</text>
</comment>
<keyword evidence="8" id="KW-1185">Reference proteome</keyword>
<protein>
    <recommendedName>
        <fullName evidence="6">Cell shape-determining protein MreB</fullName>
    </recommendedName>
</protein>
<comment type="subcellular location">
    <subcellularLocation>
        <location evidence="6">Cytoplasm</location>
    </subcellularLocation>
    <text evidence="6">Membrane-associated.</text>
</comment>